<dbReference type="Proteomes" id="UP001344251">
    <property type="component" value="Chromosome"/>
</dbReference>
<proteinExistence type="predicted"/>
<feature type="region of interest" description="Disordered" evidence="1">
    <location>
        <begin position="35"/>
        <end position="54"/>
    </location>
</feature>
<keyword evidence="3" id="KW-1185">Reference proteome</keyword>
<evidence type="ECO:0000256" key="1">
    <source>
        <dbReference type="SAM" id="MobiDB-lite"/>
    </source>
</evidence>
<dbReference type="RefSeq" id="WP_326617047.1">
    <property type="nucleotide sequence ID" value="NZ_CP109106.1"/>
</dbReference>
<evidence type="ECO:0000313" key="3">
    <source>
        <dbReference type="Proteomes" id="UP001344251"/>
    </source>
</evidence>
<dbReference type="EMBL" id="CP109106">
    <property type="protein sequence ID" value="WSB67706.1"/>
    <property type="molecule type" value="Genomic_DNA"/>
</dbReference>
<organism evidence="2 3">
    <name type="scientific">Streptomyces decoyicus</name>
    <dbReference type="NCBI Taxonomy" id="249567"/>
    <lineage>
        <taxon>Bacteria</taxon>
        <taxon>Bacillati</taxon>
        <taxon>Actinomycetota</taxon>
        <taxon>Actinomycetes</taxon>
        <taxon>Kitasatosporales</taxon>
        <taxon>Streptomycetaceae</taxon>
        <taxon>Streptomyces</taxon>
    </lineage>
</organism>
<accession>A0ABZ1FC25</accession>
<gene>
    <name evidence="2" type="ORF">OG863_06865</name>
</gene>
<sequence length="65" mass="6996">MDISSVLLPGRLLETTVRVGGAAARDKPVPARYRSVASTYGSPEPPRTPFRSRELAATMSSLHIT</sequence>
<protein>
    <submittedName>
        <fullName evidence="2">Uncharacterized protein</fullName>
    </submittedName>
</protein>
<name>A0ABZ1FC25_9ACTN</name>
<evidence type="ECO:0000313" key="2">
    <source>
        <dbReference type="EMBL" id="WSB67706.1"/>
    </source>
</evidence>
<reference evidence="2 3" key="1">
    <citation type="submission" date="2022-10" db="EMBL/GenBank/DDBJ databases">
        <title>The complete genomes of actinobacterial strains from the NBC collection.</title>
        <authorList>
            <person name="Joergensen T.S."/>
            <person name="Alvarez Arevalo M."/>
            <person name="Sterndorff E.B."/>
            <person name="Faurdal D."/>
            <person name="Vuksanovic O."/>
            <person name="Mourched A.-S."/>
            <person name="Charusanti P."/>
            <person name="Shaw S."/>
            <person name="Blin K."/>
            <person name="Weber T."/>
        </authorList>
    </citation>
    <scope>NUCLEOTIDE SEQUENCE [LARGE SCALE GENOMIC DNA]</scope>
    <source>
        <strain evidence="2 3">NBC 01774</strain>
    </source>
</reference>